<reference evidence="3 4" key="1">
    <citation type="submission" date="2019-07" db="EMBL/GenBank/DDBJ databases">
        <title>Novel species of Flavobacterium.</title>
        <authorList>
            <person name="Liu Q."/>
            <person name="Xin Y.-H."/>
        </authorList>
    </citation>
    <scope>NUCLEOTIDE SEQUENCE [LARGE SCALE GENOMIC DNA]</scope>
    <source>
        <strain evidence="1 3">GSP39</strain>
        <strain evidence="2 4">GSR22</strain>
    </source>
</reference>
<dbReference type="NCBIfam" id="TIGR00022">
    <property type="entry name" value="YhcH/YjgK/YiaL family protein"/>
    <property type="match status" value="1"/>
</dbReference>
<dbReference type="EMBL" id="VJZL01000029">
    <property type="protein sequence ID" value="TRX06944.1"/>
    <property type="molecule type" value="Genomic_DNA"/>
</dbReference>
<dbReference type="PANTHER" id="PTHR34986">
    <property type="entry name" value="EVOLVED BETA-GALACTOSIDASE SUBUNIT BETA"/>
    <property type="match status" value="1"/>
</dbReference>
<protein>
    <submittedName>
        <fullName evidence="2">DUF386 domain-containing protein</fullName>
    </submittedName>
</protein>
<proteinExistence type="predicted"/>
<dbReference type="AlphaFoldDB" id="A0A553BFA8"/>
<dbReference type="Gene3D" id="2.60.120.370">
    <property type="entry name" value="YhcH/YjgK/YiaL"/>
    <property type="match status" value="1"/>
</dbReference>
<evidence type="ECO:0000313" key="3">
    <source>
        <dbReference type="Proteomes" id="UP000318528"/>
    </source>
</evidence>
<dbReference type="GO" id="GO:0005829">
    <property type="term" value="C:cytosol"/>
    <property type="evidence" value="ECO:0007669"/>
    <property type="project" value="TreeGrafter"/>
</dbReference>
<dbReference type="OrthoDB" id="9792756at2"/>
<organism evidence="2 4">
    <name type="scientific">Flavobacterium gawalongense</name>
    <dbReference type="NCBI Taxonomy" id="2594432"/>
    <lineage>
        <taxon>Bacteria</taxon>
        <taxon>Pseudomonadati</taxon>
        <taxon>Bacteroidota</taxon>
        <taxon>Flavobacteriia</taxon>
        <taxon>Flavobacteriales</taxon>
        <taxon>Flavobacteriaceae</taxon>
        <taxon>Flavobacterium</taxon>
    </lineage>
</organism>
<keyword evidence="3" id="KW-1185">Reference proteome</keyword>
<dbReference type="PANTHER" id="PTHR34986:SF1">
    <property type="entry name" value="PROTEIN YIAL"/>
    <property type="match status" value="1"/>
</dbReference>
<dbReference type="SUPFAM" id="SSF51197">
    <property type="entry name" value="Clavaminate synthase-like"/>
    <property type="match status" value="1"/>
</dbReference>
<dbReference type="Proteomes" id="UP000318669">
    <property type="component" value="Unassembled WGS sequence"/>
</dbReference>
<dbReference type="RefSeq" id="WP_143388425.1">
    <property type="nucleotide sequence ID" value="NZ_VJZL01000029.1"/>
</dbReference>
<dbReference type="InterPro" id="IPR037012">
    <property type="entry name" value="NanQ/TabA/YiaL_sf"/>
</dbReference>
<dbReference type="Pfam" id="PF04074">
    <property type="entry name" value="DUF386"/>
    <property type="match status" value="1"/>
</dbReference>
<evidence type="ECO:0000313" key="1">
    <source>
        <dbReference type="EMBL" id="TRX04338.1"/>
    </source>
</evidence>
<evidence type="ECO:0000313" key="4">
    <source>
        <dbReference type="Proteomes" id="UP000318669"/>
    </source>
</evidence>
<dbReference type="EMBL" id="VJZN01000028">
    <property type="protein sequence ID" value="TRX04338.1"/>
    <property type="molecule type" value="Genomic_DNA"/>
</dbReference>
<dbReference type="Proteomes" id="UP000318528">
    <property type="component" value="Unassembled WGS sequence"/>
</dbReference>
<gene>
    <name evidence="2" type="ORF">FNW11_13615</name>
    <name evidence="1" type="ORF">FNW12_14230</name>
</gene>
<sequence>MVLDKIENYKLYENLSERIAKGFEFINNTDLVQIESGKYQIDNDAIFAIVQEYDTKEVKDCKLEGHTKYIDIQYIIKGVELMGVTTKNNQKMILTDEEKDYSFYEGDTSLIRVEEGMFTIFFPDDLHRPCVKADQVSKVKKVVVKVQIR</sequence>
<evidence type="ECO:0000313" key="2">
    <source>
        <dbReference type="EMBL" id="TRX06944.1"/>
    </source>
</evidence>
<accession>A0A553BFA8</accession>
<comment type="caution">
    <text evidence="2">The sequence shown here is derived from an EMBL/GenBank/DDBJ whole genome shotgun (WGS) entry which is preliminary data.</text>
</comment>
<name>A0A553BFA8_9FLAO</name>
<dbReference type="InterPro" id="IPR004375">
    <property type="entry name" value="NanQ/TabA/YiaL"/>
</dbReference>